<evidence type="ECO:0000313" key="2">
    <source>
        <dbReference type="Proteomes" id="UP000245884"/>
    </source>
</evidence>
<dbReference type="Proteomes" id="UP000245884">
    <property type="component" value="Unassembled WGS sequence"/>
</dbReference>
<organism evidence="1 2">
    <name type="scientific">Jaminaea rosea</name>
    <dbReference type="NCBI Taxonomy" id="1569628"/>
    <lineage>
        <taxon>Eukaryota</taxon>
        <taxon>Fungi</taxon>
        <taxon>Dikarya</taxon>
        <taxon>Basidiomycota</taxon>
        <taxon>Ustilaginomycotina</taxon>
        <taxon>Exobasidiomycetes</taxon>
        <taxon>Microstromatales</taxon>
        <taxon>Microstromatales incertae sedis</taxon>
        <taxon>Jaminaea</taxon>
    </lineage>
</organism>
<dbReference type="GO" id="GO:0003735">
    <property type="term" value="F:structural constituent of ribosome"/>
    <property type="evidence" value="ECO:0007669"/>
    <property type="project" value="InterPro"/>
</dbReference>
<dbReference type="PANTHER" id="PTHR28066">
    <property type="entry name" value="37S RIBOSOMAL PROTEIN MRP10, MITOCHONDRIAL"/>
    <property type="match status" value="1"/>
</dbReference>
<dbReference type="STRING" id="1569628.A0A316UQ69"/>
<evidence type="ECO:0008006" key="3">
    <source>
        <dbReference type="Google" id="ProtNLM"/>
    </source>
</evidence>
<name>A0A316UQ69_9BASI</name>
<dbReference type="GO" id="GO:0005763">
    <property type="term" value="C:mitochondrial small ribosomal subunit"/>
    <property type="evidence" value="ECO:0007669"/>
    <property type="project" value="TreeGrafter"/>
</dbReference>
<sequence length="80" mass="8495">MKIRQLKVRPKHEAATSPCAAELAAMLACWASTHDTANAGACRDAAKGLQNCMRLQANGAGRVRGASTINYHLAKWSKGS</sequence>
<dbReference type="GO" id="GO:0032543">
    <property type="term" value="P:mitochondrial translation"/>
    <property type="evidence" value="ECO:0007669"/>
    <property type="project" value="InterPro"/>
</dbReference>
<dbReference type="EMBL" id="KZ819670">
    <property type="protein sequence ID" value="PWN26938.1"/>
    <property type="molecule type" value="Genomic_DNA"/>
</dbReference>
<proteinExistence type="predicted"/>
<dbReference type="GeneID" id="37030174"/>
<dbReference type="PANTHER" id="PTHR28066:SF1">
    <property type="entry name" value="SMALL RIBOSOMAL SUBUNIT PROTEIN MS37"/>
    <property type="match status" value="1"/>
</dbReference>
<gene>
    <name evidence="1" type="ORF">BDZ90DRAFT_261187</name>
</gene>
<protein>
    <recommendedName>
        <fullName evidence="3">CHCH domain-containing protein</fullName>
    </recommendedName>
</protein>
<dbReference type="RefSeq" id="XP_025361550.1">
    <property type="nucleotide sequence ID" value="XM_025508351.1"/>
</dbReference>
<evidence type="ECO:0000313" key="1">
    <source>
        <dbReference type="EMBL" id="PWN26938.1"/>
    </source>
</evidence>
<accession>A0A316UQ69</accession>
<dbReference type="InterPro" id="IPR017264">
    <property type="entry name" value="Ribosomal_mS37_fun"/>
</dbReference>
<keyword evidence="2" id="KW-1185">Reference proteome</keyword>
<reference evidence="1 2" key="1">
    <citation type="journal article" date="2018" name="Mol. Biol. Evol.">
        <title>Broad Genomic Sampling Reveals a Smut Pathogenic Ancestry of the Fungal Clade Ustilaginomycotina.</title>
        <authorList>
            <person name="Kijpornyongpan T."/>
            <person name="Mondo S.J."/>
            <person name="Barry K."/>
            <person name="Sandor L."/>
            <person name="Lee J."/>
            <person name="Lipzen A."/>
            <person name="Pangilinan J."/>
            <person name="LaButti K."/>
            <person name="Hainaut M."/>
            <person name="Henrissat B."/>
            <person name="Grigoriev I.V."/>
            <person name="Spatafora J.W."/>
            <person name="Aime M.C."/>
        </authorList>
    </citation>
    <scope>NUCLEOTIDE SEQUENCE [LARGE SCALE GENOMIC DNA]</scope>
    <source>
        <strain evidence="1 2">MCA 5214</strain>
    </source>
</reference>
<dbReference type="AlphaFoldDB" id="A0A316UQ69"/>